<reference evidence="1" key="1">
    <citation type="journal article" date="2023" name="Genome Biol. Evol.">
        <title>Long-read-based Genome Assembly of Drosophila gunungcola Reveals Fewer Chemosensory Genes in Flower-breeding Species.</title>
        <authorList>
            <person name="Negi A."/>
            <person name="Liao B.Y."/>
            <person name="Yeh S.D."/>
        </authorList>
    </citation>
    <scope>NUCLEOTIDE SEQUENCE</scope>
    <source>
        <strain evidence="1">Sukarami</strain>
    </source>
</reference>
<dbReference type="EMBL" id="JAMKOV010000003">
    <property type="protein sequence ID" value="KAI8041846.1"/>
    <property type="molecule type" value="Genomic_DNA"/>
</dbReference>
<name>A0A9P9YRP0_9MUSC</name>
<dbReference type="AlphaFoldDB" id="A0A9P9YRP0"/>
<gene>
    <name evidence="1" type="ORF">M5D96_006115</name>
</gene>
<keyword evidence="2" id="KW-1185">Reference proteome</keyword>
<evidence type="ECO:0000313" key="1">
    <source>
        <dbReference type="EMBL" id="KAI8041846.1"/>
    </source>
</evidence>
<feature type="non-terminal residue" evidence="1">
    <location>
        <position position="100"/>
    </location>
</feature>
<organism evidence="1 2">
    <name type="scientific">Drosophila gunungcola</name>
    <name type="common">fruit fly</name>
    <dbReference type="NCBI Taxonomy" id="103775"/>
    <lineage>
        <taxon>Eukaryota</taxon>
        <taxon>Metazoa</taxon>
        <taxon>Ecdysozoa</taxon>
        <taxon>Arthropoda</taxon>
        <taxon>Hexapoda</taxon>
        <taxon>Insecta</taxon>
        <taxon>Pterygota</taxon>
        <taxon>Neoptera</taxon>
        <taxon>Endopterygota</taxon>
        <taxon>Diptera</taxon>
        <taxon>Brachycera</taxon>
        <taxon>Muscomorpha</taxon>
        <taxon>Ephydroidea</taxon>
        <taxon>Drosophilidae</taxon>
        <taxon>Drosophila</taxon>
        <taxon>Sophophora</taxon>
    </lineage>
</organism>
<accession>A0A9P9YRP0</accession>
<dbReference type="Proteomes" id="UP001059596">
    <property type="component" value="Unassembled WGS sequence"/>
</dbReference>
<sequence>GWCWLVLLVFCPSFEVGSVRFGLVWLGFGFRFALTGCPAAAAAAQLDFASRRFIKLYNLTPFQQSQFYLHLLWVKLHKFYGCWLRRQRHRTKSVCVWVSK</sequence>
<comment type="caution">
    <text evidence="1">The sequence shown here is derived from an EMBL/GenBank/DDBJ whole genome shotgun (WGS) entry which is preliminary data.</text>
</comment>
<proteinExistence type="predicted"/>
<protein>
    <submittedName>
        <fullName evidence="1">Uncharacterized protein</fullName>
    </submittedName>
</protein>
<evidence type="ECO:0000313" key="2">
    <source>
        <dbReference type="Proteomes" id="UP001059596"/>
    </source>
</evidence>